<accession>A0ACB7PNJ9</accession>
<name>A0ACB7PNJ9_9PEZI</name>
<sequence>MDPAIRSRYCRRYTSSSEFEATNRICRGLVRRIERCSEEFITRKDSGALEMFKNDTYERKPQRFEMTFRVMRRGMGEWAERTYRSYEKQPLTVAHTKEVMLSVHWMIGLFMRRHDRDFQWLDCPAPELDSEGSETAVPSRDGPLSTLSIPRSRFVETSQAFEFVSGYSIEIYFRSRNPHRRVPTFEKRARVSSTQTTPLTLFLSEDMLWKALQFANQALDSKKRQFDHHLRDHRELYSTHLGDDTFELSLRVQNHLGPAYNHVQRSIKSTLALFRDLDAQDCGAFFSGIEGYLSHVRDEADALLSGMNDFEIHIAELKGVGWTVRDAAKFTLGPSASYGRRTIQAALDRIQTGIGDVIRGHNIAIHVNAHKRGHLVLDKAIVAHEKHGSAKEPFASREDAQAAFVERLKAQVQKDMDKIFEDSCSIDDIPEYEDVYFATRPITPVTPLHPEHAVFDVTWTPVAARPITPVTPLQPEQAVFDEPSPRPSPSSVKSSPAKRPALDVLQSSPKPRARRLFSLSRRSTESVRSIDYLKKAARDLFSHDSKSGSVISEERSEQHGTESPMPVPEARGPLLAAAEVKSTRSFSLFRRSRSSTFRTSNTSTLVEEQTAEGGPHGQNDKKARRGQLQGRFEGSMTSGEEASSQVALTGTVLVEAPSTSGLGISLAVQQPEAPCTENKNTSAAIRQKKQGRMDTAEFTDAREYLVSPASEEVAQSELSGALARVVTPREDDEFSTAPSTPELSTGASSPRHSVLITPECQRTKPGTKDPALPGPPSDTQSSSSSSPSPLGTEPHATAADSPPAAAAPASDFPTPESEIRPSDPSEQPSAAYASDLLAVAAAGRCEATATATTVTAAATPEPAYGLDASSHGSELGAGRGAEAGAEAGEEGADGVKGPKSVVGPDAGAGEGCVGDGEVGGGPGFVGEEPGRERLAVGEVTSLDVGPVEEAEDVGSPAVTDTRVPEVVGEEESRGPDSHTEVHVAPEGGAAIEEDVELGAVSDGPDGPDVSASQAGNGHAAGNSDSESPIEEEEQVAVPGLGSDTLPNGDGIEEEPGAVSAVPDTTEGPEQSSTGEVEESVSAPVLGGRLPGDNVDGGAREKSEIDSAGPEAAGFGTLEEDEGDSIMDPIVPGAVETESPKPEDVEESNPVSTVALDGQNAGERSAEQSVAAPAAPEVVKPEAWNGAVAQVVGHGLSQEVDFWADGIGEEDAYESEQPRSDPRIGNDDLLRKAFGPEARIDETGASSEVGDRRVCADSGTSAPDSQGKQTAPEISAGSLTPHASETSGSSTSTVRPSSPINLSSLRESLEFARTPTSAQFAKPKPNLAPIPDLSKLPKSIPALSRISLSSDAASFTSPVRDSVDTIRPSTDETRYPKAPPTEQPHTSKSRLQTAGYLHVGLHETRLVEVGLRGALGGALGSARSRRMSLPLQNLLLLPDGEAARDRPAAAAERSVSSGPAAKPDDPRKPLRKGMKSGKEVGEGGGGELDDGRSVLPRMMMLLAGAVAIGKMMKGPGD</sequence>
<dbReference type="Proteomes" id="UP000724584">
    <property type="component" value="Unassembled WGS sequence"/>
</dbReference>
<dbReference type="EMBL" id="JAGIZQ010000001">
    <property type="protein sequence ID" value="KAH6650688.1"/>
    <property type="molecule type" value="Genomic_DNA"/>
</dbReference>
<gene>
    <name evidence="1" type="ORF">F5144DRAFT_480925</name>
</gene>
<proteinExistence type="predicted"/>
<comment type="caution">
    <text evidence="1">The sequence shown here is derived from an EMBL/GenBank/DDBJ whole genome shotgun (WGS) entry which is preliminary data.</text>
</comment>
<keyword evidence="2" id="KW-1185">Reference proteome</keyword>
<reference evidence="1 2" key="1">
    <citation type="journal article" date="2021" name="Nat. Commun.">
        <title>Genetic determinants of endophytism in the Arabidopsis root mycobiome.</title>
        <authorList>
            <person name="Mesny F."/>
            <person name="Miyauchi S."/>
            <person name="Thiergart T."/>
            <person name="Pickel B."/>
            <person name="Atanasova L."/>
            <person name="Karlsson M."/>
            <person name="Huettel B."/>
            <person name="Barry K.W."/>
            <person name="Haridas S."/>
            <person name="Chen C."/>
            <person name="Bauer D."/>
            <person name="Andreopoulos W."/>
            <person name="Pangilinan J."/>
            <person name="LaButti K."/>
            <person name="Riley R."/>
            <person name="Lipzen A."/>
            <person name="Clum A."/>
            <person name="Drula E."/>
            <person name="Henrissat B."/>
            <person name="Kohler A."/>
            <person name="Grigoriev I.V."/>
            <person name="Martin F.M."/>
            <person name="Hacquard S."/>
        </authorList>
    </citation>
    <scope>NUCLEOTIDE SEQUENCE [LARGE SCALE GENOMIC DNA]</scope>
    <source>
        <strain evidence="1 2">MPI-SDFR-AT-0079</strain>
    </source>
</reference>
<protein>
    <submittedName>
        <fullName evidence="1">Uncharacterized protein</fullName>
    </submittedName>
</protein>
<organism evidence="1 2">
    <name type="scientific">Chaetomium tenue</name>
    <dbReference type="NCBI Taxonomy" id="1854479"/>
    <lineage>
        <taxon>Eukaryota</taxon>
        <taxon>Fungi</taxon>
        <taxon>Dikarya</taxon>
        <taxon>Ascomycota</taxon>
        <taxon>Pezizomycotina</taxon>
        <taxon>Sordariomycetes</taxon>
        <taxon>Sordariomycetidae</taxon>
        <taxon>Sordariales</taxon>
        <taxon>Chaetomiaceae</taxon>
        <taxon>Chaetomium</taxon>
    </lineage>
</organism>
<evidence type="ECO:0000313" key="1">
    <source>
        <dbReference type="EMBL" id="KAH6650688.1"/>
    </source>
</evidence>
<evidence type="ECO:0000313" key="2">
    <source>
        <dbReference type="Proteomes" id="UP000724584"/>
    </source>
</evidence>